<dbReference type="OrthoDB" id="2649166at2759"/>
<sequence length="547" mass="60233">MNSPDDEQPGDTTPADPSSAGHETRSPAPPQSPPSDSWPSTSHPVTDSRTNLQQASIALDAAYERITQLRNSINSLLHRMPPESTNTTTRSPPPGGSEAAIAPGHSALVLTDGEMAEELNLRSDRLRSLISPSVRQRLEDFERTRSADRRDYFQWERFLHGEGSRYFRGEVPSTQTTTVPSLRSRSPPMPDLVVPPSRASTDSRGPIRRDFYSGNRDDASTMIGRRVAARISAGSQDGSAPQLSALEQRFQAHTAQIAHELQNMTDRLAMRRAEQPATTNGAPGNTSSGAPRGGLGYSSPEGVIFRPLGRGRTAVESSHDRARPRTGENLPPLRNVVADNPERLRSNQTGPDAQDNLVTLPVFLGTLGNQTEVRDRLRELLSRDRQELAPSNLSAAEDVRRGGNATGRGDTSSQPQIGQIRRRRGWARLNADGDEVMSDDESHTPHTRRLRMRISHGTHPTPAQQLTARLGVVDDPYMRAPAGEESDGDLGVIFMVPDPDYDDPPSHIYEPYPLPTFVEDMLEYPKSYHKRPYHNIPVSNNACLYGR</sequence>
<gene>
    <name evidence="2" type="ORF">SCLCIDRAFT_1215256</name>
</gene>
<protein>
    <submittedName>
        <fullName evidence="2">Uncharacterized protein</fullName>
    </submittedName>
</protein>
<dbReference type="HOGENOM" id="CLU_497972_0_0_1"/>
<evidence type="ECO:0000313" key="3">
    <source>
        <dbReference type="Proteomes" id="UP000053989"/>
    </source>
</evidence>
<organism evidence="2 3">
    <name type="scientific">Scleroderma citrinum Foug A</name>
    <dbReference type="NCBI Taxonomy" id="1036808"/>
    <lineage>
        <taxon>Eukaryota</taxon>
        <taxon>Fungi</taxon>
        <taxon>Dikarya</taxon>
        <taxon>Basidiomycota</taxon>
        <taxon>Agaricomycotina</taxon>
        <taxon>Agaricomycetes</taxon>
        <taxon>Agaricomycetidae</taxon>
        <taxon>Boletales</taxon>
        <taxon>Sclerodermatineae</taxon>
        <taxon>Sclerodermataceae</taxon>
        <taxon>Scleroderma</taxon>
    </lineage>
</organism>
<reference evidence="2 3" key="1">
    <citation type="submission" date="2014-04" db="EMBL/GenBank/DDBJ databases">
        <authorList>
            <consortium name="DOE Joint Genome Institute"/>
            <person name="Kuo A."/>
            <person name="Kohler A."/>
            <person name="Nagy L.G."/>
            <person name="Floudas D."/>
            <person name="Copeland A."/>
            <person name="Barry K.W."/>
            <person name="Cichocki N."/>
            <person name="Veneault-Fourrey C."/>
            <person name="LaButti K."/>
            <person name="Lindquist E.A."/>
            <person name="Lipzen A."/>
            <person name="Lundell T."/>
            <person name="Morin E."/>
            <person name="Murat C."/>
            <person name="Sun H."/>
            <person name="Tunlid A."/>
            <person name="Henrissat B."/>
            <person name="Grigoriev I.V."/>
            <person name="Hibbett D.S."/>
            <person name="Martin F."/>
            <person name="Nordberg H.P."/>
            <person name="Cantor M.N."/>
            <person name="Hua S.X."/>
        </authorList>
    </citation>
    <scope>NUCLEOTIDE SEQUENCE [LARGE SCALE GENOMIC DNA]</scope>
    <source>
        <strain evidence="2 3">Foug A</strain>
    </source>
</reference>
<feature type="region of interest" description="Disordered" evidence="1">
    <location>
        <begin position="1"/>
        <end position="49"/>
    </location>
</feature>
<feature type="compositionally biased region" description="Polar residues" evidence="1">
    <location>
        <begin position="172"/>
        <end position="184"/>
    </location>
</feature>
<feature type="region of interest" description="Disordered" evidence="1">
    <location>
        <begin position="274"/>
        <end position="299"/>
    </location>
</feature>
<accession>A0A0C3E117</accession>
<proteinExistence type="predicted"/>
<feature type="compositionally biased region" description="Basic and acidic residues" evidence="1">
    <location>
        <begin position="317"/>
        <end position="326"/>
    </location>
</feature>
<feature type="compositionally biased region" description="Basic and acidic residues" evidence="1">
    <location>
        <begin position="205"/>
        <end position="218"/>
    </location>
</feature>
<feature type="region of interest" description="Disordered" evidence="1">
    <location>
        <begin position="77"/>
        <end position="98"/>
    </location>
</feature>
<feature type="compositionally biased region" description="Low complexity" evidence="1">
    <location>
        <begin position="34"/>
        <end position="44"/>
    </location>
</feature>
<dbReference type="InParanoid" id="A0A0C3E117"/>
<dbReference type="Proteomes" id="UP000053989">
    <property type="component" value="Unassembled WGS sequence"/>
</dbReference>
<reference evidence="3" key="2">
    <citation type="submission" date="2015-01" db="EMBL/GenBank/DDBJ databases">
        <title>Evolutionary Origins and Diversification of the Mycorrhizal Mutualists.</title>
        <authorList>
            <consortium name="DOE Joint Genome Institute"/>
            <consortium name="Mycorrhizal Genomics Consortium"/>
            <person name="Kohler A."/>
            <person name="Kuo A."/>
            <person name="Nagy L.G."/>
            <person name="Floudas D."/>
            <person name="Copeland A."/>
            <person name="Barry K.W."/>
            <person name="Cichocki N."/>
            <person name="Veneault-Fourrey C."/>
            <person name="LaButti K."/>
            <person name="Lindquist E.A."/>
            <person name="Lipzen A."/>
            <person name="Lundell T."/>
            <person name="Morin E."/>
            <person name="Murat C."/>
            <person name="Riley R."/>
            <person name="Ohm R."/>
            <person name="Sun H."/>
            <person name="Tunlid A."/>
            <person name="Henrissat B."/>
            <person name="Grigoriev I.V."/>
            <person name="Hibbett D.S."/>
            <person name="Martin F."/>
        </authorList>
    </citation>
    <scope>NUCLEOTIDE SEQUENCE [LARGE SCALE GENOMIC DNA]</scope>
    <source>
        <strain evidence="3">Foug A</strain>
    </source>
</reference>
<dbReference type="EMBL" id="KN822044">
    <property type="protein sequence ID" value="KIM62194.1"/>
    <property type="molecule type" value="Genomic_DNA"/>
</dbReference>
<evidence type="ECO:0000313" key="2">
    <source>
        <dbReference type="EMBL" id="KIM62194.1"/>
    </source>
</evidence>
<dbReference type="AlphaFoldDB" id="A0A0C3E117"/>
<feature type="compositionally biased region" description="Polar residues" evidence="1">
    <location>
        <begin position="276"/>
        <end position="289"/>
    </location>
</feature>
<feature type="region of interest" description="Disordered" evidence="1">
    <location>
        <begin position="168"/>
        <end position="218"/>
    </location>
</feature>
<evidence type="ECO:0000256" key="1">
    <source>
        <dbReference type="SAM" id="MobiDB-lite"/>
    </source>
</evidence>
<name>A0A0C3E117_9AGAM</name>
<keyword evidence="3" id="KW-1185">Reference proteome</keyword>
<feature type="region of interest" description="Disordered" evidence="1">
    <location>
        <begin position="385"/>
        <end position="424"/>
    </location>
</feature>
<feature type="region of interest" description="Disordered" evidence="1">
    <location>
        <begin position="312"/>
        <end position="353"/>
    </location>
</feature>